<organism evidence="1 2">
    <name type="scientific">Linnemannia exigua</name>
    <dbReference type="NCBI Taxonomy" id="604196"/>
    <lineage>
        <taxon>Eukaryota</taxon>
        <taxon>Fungi</taxon>
        <taxon>Fungi incertae sedis</taxon>
        <taxon>Mucoromycota</taxon>
        <taxon>Mortierellomycotina</taxon>
        <taxon>Mortierellomycetes</taxon>
        <taxon>Mortierellales</taxon>
        <taxon>Mortierellaceae</taxon>
        <taxon>Linnemannia</taxon>
    </lineage>
</organism>
<name>A0AAD4DBA6_9FUNG</name>
<dbReference type="AlphaFoldDB" id="A0AAD4DBA6"/>
<dbReference type="EMBL" id="JAAAIL010000763">
    <property type="protein sequence ID" value="KAG0273334.1"/>
    <property type="molecule type" value="Genomic_DNA"/>
</dbReference>
<accession>A0AAD4DBA6</accession>
<sequence length="85" mass="9855">VEYDEFEEQRRGADLPARIEGTTLSHAEEQYIGKYSDPIMGTLIIRFDNKDKGILILEYAGCVSKICSGYLHDWVRWSCYGTRYL</sequence>
<dbReference type="Proteomes" id="UP001194580">
    <property type="component" value="Unassembled WGS sequence"/>
</dbReference>
<keyword evidence="2" id="KW-1185">Reference proteome</keyword>
<comment type="caution">
    <text evidence="1">The sequence shown here is derived from an EMBL/GenBank/DDBJ whole genome shotgun (WGS) entry which is preliminary data.</text>
</comment>
<reference evidence="1" key="1">
    <citation type="journal article" date="2020" name="Fungal Divers.">
        <title>Resolving the Mortierellaceae phylogeny through synthesis of multi-gene phylogenetics and phylogenomics.</title>
        <authorList>
            <person name="Vandepol N."/>
            <person name="Liber J."/>
            <person name="Desiro A."/>
            <person name="Na H."/>
            <person name="Kennedy M."/>
            <person name="Barry K."/>
            <person name="Grigoriev I.V."/>
            <person name="Miller A.N."/>
            <person name="O'Donnell K."/>
            <person name="Stajich J.E."/>
            <person name="Bonito G."/>
        </authorList>
    </citation>
    <scope>NUCLEOTIDE SEQUENCE</scope>
    <source>
        <strain evidence="1">NRRL 28262</strain>
    </source>
</reference>
<evidence type="ECO:0000313" key="1">
    <source>
        <dbReference type="EMBL" id="KAG0273334.1"/>
    </source>
</evidence>
<feature type="non-terminal residue" evidence="1">
    <location>
        <position position="1"/>
    </location>
</feature>
<evidence type="ECO:0000313" key="2">
    <source>
        <dbReference type="Proteomes" id="UP001194580"/>
    </source>
</evidence>
<protein>
    <submittedName>
        <fullName evidence="1">Uncharacterized protein</fullName>
    </submittedName>
</protein>
<proteinExistence type="predicted"/>
<gene>
    <name evidence="1" type="ORF">BGZ95_010851</name>
</gene>